<dbReference type="EMBL" id="MPTB01000017">
    <property type="protein sequence ID" value="OMD47030.1"/>
    <property type="molecule type" value="Genomic_DNA"/>
</dbReference>
<reference evidence="1 2" key="1">
    <citation type="submission" date="2016-10" db="EMBL/GenBank/DDBJ databases">
        <title>Paenibacillus species isolates.</title>
        <authorList>
            <person name="Beno S.M."/>
        </authorList>
    </citation>
    <scope>NUCLEOTIDE SEQUENCE [LARGE SCALE GENOMIC DNA]</scope>
    <source>
        <strain evidence="1 2">FSL H7-0744</strain>
    </source>
</reference>
<dbReference type="Proteomes" id="UP000187412">
    <property type="component" value="Unassembled WGS sequence"/>
</dbReference>
<evidence type="ECO:0000313" key="2">
    <source>
        <dbReference type="Proteomes" id="UP000187412"/>
    </source>
</evidence>
<protein>
    <submittedName>
        <fullName evidence="1">Uncharacterized protein</fullName>
    </submittedName>
</protein>
<keyword evidence="2" id="KW-1185">Reference proteome</keyword>
<evidence type="ECO:0000313" key="1">
    <source>
        <dbReference type="EMBL" id="OMD47030.1"/>
    </source>
</evidence>
<comment type="caution">
    <text evidence="1">The sequence shown here is derived from an EMBL/GenBank/DDBJ whole genome shotgun (WGS) entry which is preliminary data.</text>
</comment>
<organism evidence="1 2">
    <name type="scientific">Paenibacillus borealis</name>
    <dbReference type="NCBI Taxonomy" id="160799"/>
    <lineage>
        <taxon>Bacteria</taxon>
        <taxon>Bacillati</taxon>
        <taxon>Bacillota</taxon>
        <taxon>Bacilli</taxon>
        <taxon>Bacillales</taxon>
        <taxon>Paenibacillaceae</taxon>
        <taxon>Paenibacillus</taxon>
    </lineage>
</organism>
<proteinExistence type="predicted"/>
<accession>A0ABX3HBX7</accession>
<gene>
    <name evidence="1" type="ORF">BSK56_14445</name>
</gene>
<name>A0ABX3HBX7_PAEBO</name>
<sequence>MAFPIQRIYHLKMHSSGYCGSVIIRIINNVAYDGKKDGDYDPIQGKPIAINNPVEIGSFFKINVSSN</sequence>